<reference evidence="2" key="1">
    <citation type="submission" date="2020-05" db="EMBL/GenBank/DDBJ databases">
        <authorList>
            <person name="Chiriac C."/>
            <person name="Salcher M."/>
            <person name="Ghai R."/>
            <person name="Kavagutti S V."/>
        </authorList>
    </citation>
    <scope>NUCLEOTIDE SEQUENCE</scope>
</reference>
<name>A0A6J6Z829_9ZZZZ</name>
<gene>
    <name evidence="2" type="ORF">UFOPK3124_00785</name>
</gene>
<proteinExistence type="predicted"/>
<sequence length="38" mass="4219">MANPQRRTSSSSSSKRVREVMVLSVKRSSRPAEIVTAE</sequence>
<accession>A0A6J6Z829</accession>
<dbReference type="EMBL" id="CAFAAY010000054">
    <property type="protein sequence ID" value="CAB4816583.1"/>
    <property type="molecule type" value="Genomic_DNA"/>
</dbReference>
<evidence type="ECO:0000313" key="2">
    <source>
        <dbReference type="EMBL" id="CAB4816583.1"/>
    </source>
</evidence>
<evidence type="ECO:0000256" key="1">
    <source>
        <dbReference type="SAM" id="MobiDB-lite"/>
    </source>
</evidence>
<protein>
    <submittedName>
        <fullName evidence="2">Unannotated protein</fullName>
    </submittedName>
</protein>
<feature type="region of interest" description="Disordered" evidence="1">
    <location>
        <begin position="1"/>
        <end position="21"/>
    </location>
</feature>
<dbReference type="AlphaFoldDB" id="A0A6J6Z829"/>
<organism evidence="2">
    <name type="scientific">freshwater metagenome</name>
    <dbReference type="NCBI Taxonomy" id="449393"/>
    <lineage>
        <taxon>unclassified sequences</taxon>
        <taxon>metagenomes</taxon>
        <taxon>ecological metagenomes</taxon>
    </lineage>
</organism>